<dbReference type="InterPro" id="IPR036388">
    <property type="entry name" value="WH-like_DNA-bd_sf"/>
</dbReference>
<evidence type="ECO:0000256" key="1">
    <source>
        <dbReference type="ARBA" id="ARBA00022763"/>
    </source>
</evidence>
<protein>
    <recommendedName>
        <fullName evidence="3">Methylated-DNA-[protein]-cysteine S-methyltransferase DNA binding domain-containing protein</fullName>
    </recommendedName>
</protein>
<organism evidence="4 5">
    <name type="scientific">Agromyces marinus</name>
    <dbReference type="NCBI Taxonomy" id="1389020"/>
    <lineage>
        <taxon>Bacteria</taxon>
        <taxon>Bacillati</taxon>
        <taxon>Actinomycetota</taxon>
        <taxon>Actinomycetes</taxon>
        <taxon>Micrococcales</taxon>
        <taxon>Microbacteriaceae</taxon>
        <taxon>Agromyces</taxon>
    </lineage>
</organism>
<reference evidence="5" key="1">
    <citation type="journal article" date="2019" name="Int. J. Syst. Evol. Microbiol.">
        <title>The Global Catalogue of Microorganisms (GCM) 10K type strain sequencing project: providing services to taxonomists for standard genome sequencing and annotation.</title>
        <authorList>
            <consortium name="The Broad Institute Genomics Platform"/>
            <consortium name="The Broad Institute Genome Sequencing Center for Infectious Disease"/>
            <person name="Wu L."/>
            <person name="Ma J."/>
        </authorList>
    </citation>
    <scope>NUCLEOTIDE SEQUENCE [LARGE SCALE GENOMIC DNA]</scope>
    <source>
        <strain evidence="5">NBRC 109019</strain>
    </source>
</reference>
<dbReference type="Pfam" id="PF01035">
    <property type="entry name" value="DNA_binding_1"/>
    <property type="match status" value="1"/>
</dbReference>
<keyword evidence="5" id="KW-1185">Reference proteome</keyword>
<evidence type="ECO:0000259" key="3">
    <source>
        <dbReference type="Pfam" id="PF01035"/>
    </source>
</evidence>
<accession>A0ABM8H4D5</accession>
<dbReference type="Gene3D" id="1.10.10.10">
    <property type="entry name" value="Winged helix-like DNA-binding domain superfamily/Winged helix DNA-binding domain"/>
    <property type="match status" value="1"/>
</dbReference>
<evidence type="ECO:0000313" key="4">
    <source>
        <dbReference type="EMBL" id="BDZ55621.1"/>
    </source>
</evidence>
<dbReference type="CDD" id="cd06445">
    <property type="entry name" value="ATase"/>
    <property type="match status" value="1"/>
</dbReference>
<feature type="domain" description="Methylated-DNA-[protein]-cysteine S-methyltransferase DNA binding" evidence="3">
    <location>
        <begin position="33"/>
        <end position="91"/>
    </location>
</feature>
<sequence length="130" mass="13855">MRSNWPAEPDRPDGPHRPDGPAEAVRMPRGGGFVDAVLAVVSEIPPGRATTYGDVAAMLGSRGARAVGGVMARYGHTVAWWRVIRADGRPPAGHAEAALAHYDAEGTPIRLVAEDTDGYRVDLASCRWRG</sequence>
<keyword evidence="1" id="KW-0227">DNA damage</keyword>
<proteinExistence type="predicted"/>
<dbReference type="EMBL" id="AP027734">
    <property type="protein sequence ID" value="BDZ55621.1"/>
    <property type="molecule type" value="Genomic_DNA"/>
</dbReference>
<dbReference type="InterPro" id="IPR036217">
    <property type="entry name" value="MethylDNA_cys_MeTrfase_DNAb"/>
</dbReference>
<dbReference type="PANTHER" id="PTHR42942">
    <property type="entry name" value="6-O-METHYLGUANINE DNA METHYLTRANSFERASE"/>
    <property type="match status" value="1"/>
</dbReference>
<evidence type="ECO:0000256" key="2">
    <source>
        <dbReference type="SAM" id="MobiDB-lite"/>
    </source>
</evidence>
<dbReference type="InterPro" id="IPR052520">
    <property type="entry name" value="ATL_DNA_repair"/>
</dbReference>
<dbReference type="PANTHER" id="PTHR42942:SF1">
    <property type="entry name" value="ALKYLTRANSFERASE-LIKE PROTEIN 1"/>
    <property type="match status" value="1"/>
</dbReference>
<gene>
    <name evidence="4" type="ORF">GCM10025870_26940</name>
</gene>
<dbReference type="InterPro" id="IPR014048">
    <property type="entry name" value="MethylDNA_cys_MeTrfase_DNA-bd"/>
</dbReference>
<dbReference type="Proteomes" id="UP001321477">
    <property type="component" value="Chromosome"/>
</dbReference>
<feature type="region of interest" description="Disordered" evidence="2">
    <location>
        <begin position="1"/>
        <end position="27"/>
    </location>
</feature>
<feature type="compositionally biased region" description="Basic and acidic residues" evidence="2">
    <location>
        <begin position="8"/>
        <end position="20"/>
    </location>
</feature>
<evidence type="ECO:0000313" key="5">
    <source>
        <dbReference type="Proteomes" id="UP001321477"/>
    </source>
</evidence>
<name>A0ABM8H4D5_9MICO</name>
<dbReference type="SUPFAM" id="SSF46767">
    <property type="entry name" value="Methylated DNA-protein cysteine methyltransferase, C-terminal domain"/>
    <property type="match status" value="1"/>
</dbReference>